<name>R7QNJ3_CHOCR</name>
<keyword evidence="2" id="KW-1185">Reference proteome</keyword>
<dbReference type="RefSeq" id="XP_005718855.1">
    <property type="nucleotide sequence ID" value="XM_005718798.1"/>
</dbReference>
<evidence type="ECO:0000313" key="1">
    <source>
        <dbReference type="EMBL" id="CDF38950.1"/>
    </source>
</evidence>
<dbReference type="Proteomes" id="UP000012073">
    <property type="component" value="Unassembled WGS sequence"/>
</dbReference>
<dbReference type="Gramene" id="CDF38950">
    <property type="protein sequence ID" value="CDF38950"/>
    <property type="gene ID" value="CHC_T00001305001"/>
</dbReference>
<sequence>MACHIPEWRVLWTIDHRPCIVQCCTVHRTVKCGLLIFS</sequence>
<dbReference type="GeneID" id="17326577"/>
<reference evidence="2" key="1">
    <citation type="journal article" date="2013" name="Proc. Natl. Acad. Sci. U.S.A.">
        <title>Genome structure and metabolic features in the red seaweed Chondrus crispus shed light on evolution of the Archaeplastida.</title>
        <authorList>
            <person name="Collen J."/>
            <person name="Porcel B."/>
            <person name="Carre W."/>
            <person name="Ball S.G."/>
            <person name="Chaparro C."/>
            <person name="Tonon T."/>
            <person name="Barbeyron T."/>
            <person name="Michel G."/>
            <person name="Noel B."/>
            <person name="Valentin K."/>
            <person name="Elias M."/>
            <person name="Artiguenave F."/>
            <person name="Arun A."/>
            <person name="Aury J.M."/>
            <person name="Barbosa-Neto J.F."/>
            <person name="Bothwell J.H."/>
            <person name="Bouget F.Y."/>
            <person name="Brillet L."/>
            <person name="Cabello-Hurtado F."/>
            <person name="Capella-Gutierrez S."/>
            <person name="Charrier B."/>
            <person name="Cladiere L."/>
            <person name="Cock J.M."/>
            <person name="Coelho S.M."/>
            <person name="Colleoni C."/>
            <person name="Czjzek M."/>
            <person name="Da Silva C."/>
            <person name="Delage L."/>
            <person name="Denoeud F."/>
            <person name="Deschamps P."/>
            <person name="Dittami S.M."/>
            <person name="Gabaldon T."/>
            <person name="Gachon C.M."/>
            <person name="Groisillier A."/>
            <person name="Herve C."/>
            <person name="Jabbari K."/>
            <person name="Katinka M."/>
            <person name="Kloareg B."/>
            <person name="Kowalczyk N."/>
            <person name="Labadie K."/>
            <person name="Leblanc C."/>
            <person name="Lopez P.J."/>
            <person name="McLachlan D.H."/>
            <person name="Meslet-Cladiere L."/>
            <person name="Moustafa A."/>
            <person name="Nehr Z."/>
            <person name="Nyvall Collen P."/>
            <person name="Panaud O."/>
            <person name="Partensky F."/>
            <person name="Poulain J."/>
            <person name="Rensing S.A."/>
            <person name="Rousvoal S."/>
            <person name="Samson G."/>
            <person name="Symeonidi A."/>
            <person name="Weissenbach J."/>
            <person name="Zambounis A."/>
            <person name="Wincker P."/>
            <person name="Boyen C."/>
        </authorList>
    </citation>
    <scope>NUCLEOTIDE SEQUENCE [LARGE SCALE GENOMIC DNA]</scope>
    <source>
        <strain evidence="2">cv. Stackhouse</strain>
    </source>
</reference>
<proteinExistence type="predicted"/>
<gene>
    <name evidence="1" type="ORF">CHC_T00001305001</name>
</gene>
<dbReference type="KEGG" id="ccp:CHC_T00001305001"/>
<dbReference type="AlphaFoldDB" id="R7QNJ3"/>
<dbReference type="EMBL" id="HG001979">
    <property type="protein sequence ID" value="CDF38950.1"/>
    <property type="molecule type" value="Genomic_DNA"/>
</dbReference>
<accession>R7QNJ3</accession>
<organism evidence="1 2">
    <name type="scientific">Chondrus crispus</name>
    <name type="common">Carrageen Irish moss</name>
    <name type="synonym">Polymorpha crispa</name>
    <dbReference type="NCBI Taxonomy" id="2769"/>
    <lineage>
        <taxon>Eukaryota</taxon>
        <taxon>Rhodophyta</taxon>
        <taxon>Florideophyceae</taxon>
        <taxon>Rhodymeniophycidae</taxon>
        <taxon>Gigartinales</taxon>
        <taxon>Gigartinaceae</taxon>
        <taxon>Chondrus</taxon>
    </lineage>
</organism>
<protein>
    <submittedName>
        <fullName evidence="1">Uncharacterized protein</fullName>
    </submittedName>
</protein>
<evidence type="ECO:0000313" key="2">
    <source>
        <dbReference type="Proteomes" id="UP000012073"/>
    </source>
</evidence>